<organism evidence="1 2">
    <name type="scientific">Polypedilum vanderplanki</name>
    <name type="common">Sleeping chironomid midge</name>
    <dbReference type="NCBI Taxonomy" id="319348"/>
    <lineage>
        <taxon>Eukaryota</taxon>
        <taxon>Metazoa</taxon>
        <taxon>Ecdysozoa</taxon>
        <taxon>Arthropoda</taxon>
        <taxon>Hexapoda</taxon>
        <taxon>Insecta</taxon>
        <taxon>Pterygota</taxon>
        <taxon>Neoptera</taxon>
        <taxon>Endopterygota</taxon>
        <taxon>Diptera</taxon>
        <taxon>Nematocera</taxon>
        <taxon>Chironomoidea</taxon>
        <taxon>Chironomidae</taxon>
        <taxon>Chironominae</taxon>
        <taxon>Polypedilum</taxon>
        <taxon>Polypedilum</taxon>
    </lineage>
</organism>
<protein>
    <submittedName>
        <fullName evidence="1">Uncharacterized protein</fullName>
    </submittedName>
</protein>
<accession>A0A9J6BBA4</accession>
<dbReference type="EMBL" id="JADBJN010000004">
    <property type="protein sequence ID" value="KAG5667116.1"/>
    <property type="molecule type" value="Genomic_DNA"/>
</dbReference>
<reference evidence="1" key="1">
    <citation type="submission" date="2021-03" db="EMBL/GenBank/DDBJ databases">
        <title>Chromosome level genome of the anhydrobiotic midge Polypedilum vanderplanki.</title>
        <authorList>
            <person name="Yoshida Y."/>
            <person name="Kikawada T."/>
            <person name="Gusev O."/>
        </authorList>
    </citation>
    <scope>NUCLEOTIDE SEQUENCE</scope>
    <source>
        <strain evidence="1">NIAS01</strain>
        <tissue evidence="1">Whole body or cell culture</tissue>
    </source>
</reference>
<evidence type="ECO:0000313" key="1">
    <source>
        <dbReference type="EMBL" id="KAG5667116.1"/>
    </source>
</evidence>
<keyword evidence="2" id="KW-1185">Reference proteome</keyword>
<dbReference type="AlphaFoldDB" id="A0A9J6BBA4"/>
<proteinExistence type="predicted"/>
<dbReference type="Proteomes" id="UP001107558">
    <property type="component" value="Chromosome 4"/>
</dbReference>
<comment type="caution">
    <text evidence="1">The sequence shown here is derived from an EMBL/GenBank/DDBJ whole genome shotgun (WGS) entry which is preliminary data.</text>
</comment>
<gene>
    <name evidence="1" type="ORF">PVAND_015115</name>
</gene>
<sequence>MIVIMELRIKIAVLCGLLIFCGLIYNNEAKRKPSDRGRGRRSYGENLGLHQVTHIKIVMIIHSYQAFRIMVMETHLHKGSSDSDFLTNSLFYNANMKHAGVHNNDYHRYWNENEDRKWRATTQGSYFANKVPSENDKILPASAVNGAASAFGVASLLPLNVPANKPLMYCGNTNLMQAQIRIENSFIYKCKNGTFEIKYPRVFQNLDNSTNFDNSTIKVIENIEERQKNSTDSSALPYERRLMVCGDDDLENREGIYCKNKTLFSAEEFFCNSTSIFKSSKSNKTIEILNCYKGKLPENEASFIPTTSTSTEATTTTTEKSLSIGAQMHIFVLKLLGKYEIFKKHKNQTEIQKVLPQWIPKALEILPEITTESTTTTTTPEPPFEWKMKIPARMRGINSNDYIYEEPPPGSVGVHYQIEKMRKRFRLTTTPTSWGLVKVYLTTTTQKSLFTSTETSSTTTTQDYSNSNEYYEF</sequence>
<name>A0A9J6BBA4_POLVA</name>
<evidence type="ECO:0000313" key="2">
    <source>
        <dbReference type="Proteomes" id="UP001107558"/>
    </source>
</evidence>